<accession>A0ABR1DAW2</accession>
<sequence length="122" mass="13961">MWNFLEASSQKVHIAGYLALTLSTMLILQEQLQAIILCEWPPQESTTPWRKGTTTIRTVHRCCARFARGNAISENKPRLERPRPDTAEDFVVLDIFREDPEGNIYSPGMRLCCSQPPMLSRL</sequence>
<dbReference type="EMBL" id="JAVFWL010000004">
    <property type="protein sequence ID" value="KAK6747632.1"/>
    <property type="molecule type" value="Genomic_DNA"/>
</dbReference>
<comment type="caution">
    <text evidence="1">The sequence shown here is derived from an EMBL/GenBank/DDBJ whole genome shotgun (WGS) entry which is preliminary data.</text>
</comment>
<keyword evidence="2" id="KW-1185">Reference proteome</keyword>
<protein>
    <submittedName>
        <fullName evidence="1">Uncharacterized protein</fullName>
    </submittedName>
</protein>
<name>A0ABR1DAW2_NECAM</name>
<dbReference type="Proteomes" id="UP001303046">
    <property type="component" value="Unassembled WGS sequence"/>
</dbReference>
<evidence type="ECO:0000313" key="1">
    <source>
        <dbReference type="EMBL" id="KAK6747632.1"/>
    </source>
</evidence>
<evidence type="ECO:0000313" key="2">
    <source>
        <dbReference type="Proteomes" id="UP001303046"/>
    </source>
</evidence>
<gene>
    <name evidence="1" type="primary">Necator_chrIV.g13976</name>
    <name evidence="1" type="ORF">RB195_000683</name>
</gene>
<proteinExistence type="predicted"/>
<organism evidence="1 2">
    <name type="scientific">Necator americanus</name>
    <name type="common">Human hookworm</name>
    <dbReference type="NCBI Taxonomy" id="51031"/>
    <lineage>
        <taxon>Eukaryota</taxon>
        <taxon>Metazoa</taxon>
        <taxon>Ecdysozoa</taxon>
        <taxon>Nematoda</taxon>
        <taxon>Chromadorea</taxon>
        <taxon>Rhabditida</taxon>
        <taxon>Rhabditina</taxon>
        <taxon>Rhabditomorpha</taxon>
        <taxon>Strongyloidea</taxon>
        <taxon>Ancylostomatidae</taxon>
        <taxon>Bunostominae</taxon>
        <taxon>Necator</taxon>
    </lineage>
</organism>
<reference evidence="1 2" key="1">
    <citation type="submission" date="2023-08" db="EMBL/GenBank/DDBJ databases">
        <title>A Necator americanus chromosomal reference genome.</title>
        <authorList>
            <person name="Ilik V."/>
            <person name="Petrzelkova K.J."/>
            <person name="Pardy F."/>
            <person name="Fuh T."/>
            <person name="Niatou-Singa F.S."/>
            <person name="Gouil Q."/>
            <person name="Baker L."/>
            <person name="Ritchie M.E."/>
            <person name="Jex A.R."/>
            <person name="Gazzola D."/>
            <person name="Li H."/>
            <person name="Toshio Fujiwara R."/>
            <person name="Zhan B."/>
            <person name="Aroian R.V."/>
            <person name="Pafco B."/>
            <person name="Schwarz E.M."/>
        </authorList>
    </citation>
    <scope>NUCLEOTIDE SEQUENCE [LARGE SCALE GENOMIC DNA]</scope>
    <source>
        <strain evidence="1 2">Aroian</strain>
        <tissue evidence="1">Whole animal</tissue>
    </source>
</reference>